<evidence type="ECO:0000313" key="2">
    <source>
        <dbReference type="EMBL" id="ANC29785.1"/>
    </source>
</evidence>
<dbReference type="InterPro" id="IPR023393">
    <property type="entry name" value="START-like_dom_sf"/>
</dbReference>
<dbReference type="AlphaFoldDB" id="A0A168EA36"/>
<proteinExistence type="predicted"/>
<evidence type="ECO:0008006" key="4">
    <source>
        <dbReference type="Google" id="ProtNLM"/>
    </source>
</evidence>
<gene>
    <name evidence="2" type="ORF">I598_0194</name>
</gene>
<dbReference type="Gene3D" id="3.30.530.20">
    <property type="match status" value="1"/>
</dbReference>
<dbReference type="RefSeq" id="WP_068200488.1">
    <property type="nucleotide sequence ID" value="NZ_CP014209.1"/>
</dbReference>
<sequence length="184" mass="19915">MAAPEPYHLVSTWRLRAPVPVVWELLADPAFTWHRWWPLLRTDVVRAHADPDGRAVPGAGVTLRVHSPASRALRVRLTLTAVTPPAGHPVPAPGHARFTADGDLVGTACVVVRPVPCGSVVALRWEVTPAAERPGLAAHRRLSTAAHSAVMRVGETGLRHRLRRRATSPCADSPAPTLTDRLLR</sequence>
<organism evidence="2 3">
    <name type="scientific">Isoptericola dokdonensis DS-3</name>
    <dbReference type="NCBI Taxonomy" id="1300344"/>
    <lineage>
        <taxon>Bacteria</taxon>
        <taxon>Bacillati</taxon>
        <taxon>Actinomycetota</taxon>
        <taxon>Actinomycetes</taxon>
        <taxon>Micrococcales</taxon>
        <taxon>Promicromonosporaceae</taxon>
        <taxon>Isoptericola</taxon>
    </lineage>
</organism>
<keyword evidence="3" id="KW-1185">Reference proteome</keyword>
<feature type="region of interest" description="Disordered" evidence="1">
    <location>
        <begin position="156"/>
        <end position="184"/>
    </location>
</feature>
<dbReference type="EMBL" id="CP014209">
    <property type="protein sequence ID" value="ANC29785.1"/>
    <property type="molecule type" value="Genomic_DNA"/>
</dbReference>
<evidence type="ECO:0000256" key="1">
    <source>
        <dbReference type="SAM" id="MobiDB-lite"/>
    </source>
</evidence>
<name>A0A168EA36_9MICO</name>
<dbReference type="Proteomes" id="UP000076794">
    <property type="component" value="Chromosome"/>
</dbReference>
<dbReference type="STRING" id="1300344.I598_0194"/>
<evidence type="ECO:0000313" key="3">
    <source>
        <dbReference type="Proteomes" id="UP000076794"/>
    </source>
</evidence>
<reference evidence="2 3" key="1">
    <citation type="submission" date="2016-01" db="EMBL/GenBank/DDBJ databases">
        <title>Complete genome sequence of a soil Actinobacterium, Isoptericola dokdonensis DS-3.</title>
        <authorList>
            <person name="Kwon S.-K."/>
            <person name="Kim J.F."/>
        </authorList>
    </citation>
    <scope>NUCLEOTIDE SEQUENCE [LARGE SCALE GENOMIC DNA]</scope>
    <source>
        <strain evidence="2 3">DS-3</strain>
    </source>
</reference>
<protein>
    <recommendedName>
        <fullName evidence="4">Polyketide cyclase / dehydrase and lipid transport</fullName>
    </recommendedName>
</protein>
<dbReference type="KEGG" id="ido:I598_0194"/>
<accession>A0A168EA36</accession>
<dbReference type="OrthoDB" id="5402478at2"/>
<dbReference type="SUPFAM" id="SSF55961">
    <property type="entry name" value="Bet v1-like"/>
    <property type="match status" value="1"/>
</dbReference>
<dbReference type="PATRIC" id="fig|1300344.3.peg.189"/>